<dbReference type="GeneID" id="103706004"/>
<evidence type="ECO:0000313" key="4">
    <source>
        <dbReference type="RefSeq" id="XP_038988300.1"/>
    </source>
</evidence>
<evidence type="ECO:0000313" key="3">
    <source>
        <dbReference type="Proteomes" id="UP000228380"/>
    </source>
</evidence>
<reference evidence="4" key="2">
    <citation type="submission" date="2025-08" db="UniProtKB">
        <authorList>
            <consortium name="RefSeq"/>
        </authorList>
    </citation>
    <scope>IDENTIFICATION</scope>
    <source>
        <tissue evidence="4">Young leaves</tissue>
    </source>
</reference>
<evidence type="ECO:0000256" key="1">
    <source>
        <dbReference type="SAM" id="MobiDB-lite"/>
    </source>
</evidence>
<dbReference type="Proteomes" id="UP000228380">
    <property type="component" value="Chromosome 12"/>
</dbReference>
<dbReference type="InterPro" id="IPR029058">
    <property type="entry name" value="AB_hydrolase_fold"/>
</dbReference>
<accession>A0A8B9APH1</accession>
<dbReference type="RefSeq" id="XP_038988300.1">
    <property type="nucleotide sequence ID" value="XM_039132372.1"/>
</dbReference>
<gene>
    <name evidence="4" type="primary">LOC103706004</name>
</gene>
<sequence>MLFSLRHLPCLSPLLPQPKPIRSRHQSTLPANISNTSLRDNFKFLAKAASISSPGADYPGKLVDDAQRKQRRRRRSVAGVDQEDLVDPEKLADPDSFFCEFNGVQVHHKICDHEAEEEVKEQSFQVTGSGVAGFGLPMILLHGFGASVFSWDRVMKPLARLTGSKVLAFDRPAFGLTSRASVLGQQAVGGDDARPLNPYSMAFSVLATLSFMDLLGAGKAILMGHSAGCLVAVNTYFEAPEKVAALILIAPAIVAPLISQKVVKENEMDKGNQIEDRGSNLNVRQHPSVRIWKALCKLCMGVIGVAFGMLKGMRDMVSSLYVKAVSAVLRSAFAVMLLRMIMDKFGILAIRNAWFDASQITDHVLQGYTKPLRAKGWEMALLEYTLAVLTDSASKPPLTKRLAEISCPVLIITGDTDRLVPSWNAERLSWAIPGSTLEVIKNCGHLPHEERVEEFLLAIERFLQKVFGVSDRQFSQAAA</sequence>
<feature type="region of interest" description="Disordered" evidence="1">
    <location>
        <begin position="59"/>
        <end position="81"/>
    </location>
</feature>
<dbReference type="PANTHER" id="PTHR43689">
    <property type="entry name" value="HYDROLASE"/>
    <property type="match status" value="1"/>
</dbReference>
<name>A0A8B9APH1_PHODC</name>
<feature type="domain" description="AB hydrolase-1" evidence="2">
    <location>
        <begin position="137"/>
        <end position="451"/>
    </location>
</feature>
<organism evidence="3 4">
    <name type="scientific">Phoenix dactylifera</name>
    <name type="common">Date palm</name>
    <dbReference type="NCBI Taxonomy" id="42345"/>
    <lineage>
        <taxon>Eukaryota</taxon>
        <taxon>Viridiplantae</taxon>
        <taxon>Streptophyta</taxon>
        <taxon>Embryophyta</taxon>
        <taxon>Tracheophyta</taxon>
        <taxon>Spermatophyta</taxon>
        <taxon>Magnoliopsida</taxon>
        <taxon>Liliopsida</taxon>
        <taxon>Arecaceae</taxon>
        <taxon>Coryphoideae</taxon>
        <taxon>Phoeniceae</taxon>
        <taxon>Phoenix</taxon>
    </lineage>
</organism>
<proteinExistence type="predicted"/>
<dbReference type="SUPFAM" id="SSF53474">
    <property type="entry name" value="alpha/beta-Hydrolases"/>
    <property type="match status" value="1"/>
</dbReference>
<dbReference type="InterPro" id="IPR000073">
    <property type="entry name" value="AB_hydrolase_1"/>
</dbReference>
<evidence type="ECO:0000259" key="2">
    <source>
        <dbReference type="Pfam" id="PF00561"/>
    </source>
</evidence>
<keyword evidence="3" id="KW-1185">Reference proteome</keyword>
<dbReference type="AlphaFoldDB" id="A0A8B9APH1"/>
<dbReference type="PANTHER" id="PTHR43689:SF1">
    <property type="entry name" value="ALPHA_BETA-HYDROLASES SUPERFAMILY PROTEIN"/>
    <property type="match status" value="1"/>
</dbReference>
<dbReference type="Pfam" id="PF00561">
    <property type="entry name" value="Abhydrolase_1"/>
    <property type="match status" value="1"/>
</dbReference>
<reference evidence="3" key="1">
    <citation type="journal article" date="2019" name="Nat. Commun.">
        <title>Genome-wide association mapping of date palm fruit traits.</title>
        <authorList>
            <person name="Hazzouri K.M."/>
            <person name="Gros-Balthazard M."/>
            <person name="Flowers J.M."/>
            <person name="Copetti D."/>
            <person name="Lemansour A."/>
            <person name="Lebrun M."/>
            <person name="Masmoudi K."/>
            <person name="Ferrand S."/>
            <person name="Dhar M.I."/>
            <person name="Fresquez Z.A."/>
            <person name="Rosas U."/>
            <person name="Zhang J."/>
            <person name="Talag J."/>
            <person name="Lee S."/>
            <person name="Kudrna D."/>
            <person name="Powell R.F."/>
            <person name="Leitch I.J."/>
            <person name="Krueger R.R."/>
            <person name="Wing R.A."/>
            <person name="Amiri K.M.A."/>
            <person name="Purugganan M.D."/>
        </authorList>
    </citation>
    <scope>NUCLEOTIDE SEQUENCE [LARGE SCALE GENOMIC DNA]</scope>
    <source>
        <strain evidence="3">cv. Khalas</strain>
    </source>
</reference>
<dbReference type="Gene3D" id="3.40.50.1820">
    <property type="entry name" value="alpha/beta hydrolase"/>
    <property type="match status" value="1"/>
</dbReference>
<dbReference type="GO" id="GO:0009941">
    <property type="term" value="C:chloroplast envelope"/>
    <property type="evidence" value="ECO:0007669"/>
    <property type="project" value="TreeGrafter"/>
</dbReference>
<protein>
    <submittedName>
        <fullName evidence="4">Uncharacterized protein LOC103706004 isoform X2</fullName>
    </submittedName>
</protein>